<organism evidence="3">
    <name type="scientific">Graphocephala atropunctata</name>
    <dbReference type="NCBI Taxonomy" id="36148"/>
    <lineage>
        <taxon>Eukaryota</taxon>
        <taxon>Metazoa</taxon>
        <taxon>Ecdysozoa</taxon>
        <taxon>Arthropoda</taxon>
        <taxon>Hexapoda</taxon>
        <taxon>Insecta</taxon>
        <taxon>Pterygota</taxon>
        <taxon>Neoptera</taxon>
        <taxon>Paraneoptera</taxon>
        <taxon>Hemiptera</taxon>
        <taxon>Auchenorrhyncha</taxon>
        <taxon>Membracoidea</taxon>
        <taxon>Cicadellidae</taxon>
        <taxon>Cicadellinae</taxon>
        <taxon>Cicadellini</taxon>
        <taxon>Graphocephala</taxon>
    </lineage>
</organism>
<dbReference type="InterPro" id="IPR007111">
    <property type="entry name" value="NACHT_NTPase"/>
</dbReference>
<dbReference type="PROSITE" id="PS50837">
    <property type="entry name" value="NACHT"/>
    <property type="match status" value="1"/>
</dbReference>
<dbReference type="InterPro" id="IPR027417">
    <property type="entry name" value="P-loop_NTPase"/>
</dbReference>
<protein>
    <recommendedName>
        <fullName evidence="2">NACHT domain-containing protein</fullName>
    </recommendedName>
</protein>
<sequence length="617" mass="67769">GSPPPAPAPAAPSHYISSLRASSRRGGGVSPDKERDPVTKLLRFLKTFYRELASRDPANYPPWAPPLPTGTTCPANFEPSLQLAPVSASASRVDPELRDHIRLDQIFSAVRTSEGVVHEAPRRVVVEGGPGSGKTTLCLRLLHCWASKDDWFGPQIQLALFVPLRELRGNSISHYLSKELLPKAAGGSNSFLQVWKTLQQLEDRLLFVLDGYDEAIRIGSFESGNKSASNGLSGGRDALGDALELLEGKLFPECRILVTCCPGWSSEMSNSVQRRIVLNGLDWNHVENLVATYFLGNKKQDHVTRLIDAICSSPLVLRPLASWPSGWLLLCVLYEEDCGHLPTDTLDLHQALFKCLIRRSLMKRGETFMCSLNNPTDLPGHCKKLLAEFGKLALACVKEDRFMYTDGEIRAHCRGGNLEVTELGFLMRGLNFSKCHVQKKRSDCYTPIHRSFAEFLSAYYISSVVHYANILRRELEDLPGLTGSPNGITDASTGLILRFLMGLLGRKGHLVFNQFSPLDVPTRTLFMLLQACGPSEANVASVSRLLGASTGCWVTGMGRVNPGSNPKVPIPLVHTAPLELEGWASVLKSEACTLEALELVFQFDKGADCEGLLDAFF</sequence>
<dbReference type="PANTHER" id="PTHR46844">
    <property type="entry name" value="SLR5058 PROTEIN"/>
    <property type="match status" value="1"/>
</dbReference>
<dbReference type="SUPFAM" id="SSF52540">
    <property type="entry name" value="P-loop containing nucleoside triphosphate hydrolases"/>
    <property type="match status" value="1"/>
</dbReference>
<proteinExistence type="predicted"/>
<reference evidence="3" key="1">
    <citation type="submission" date="2015-11" db="EMBL/GenBank/DDBJ databases">
        <title>De novo transcriptome assembly of four potential Pierce s Disease insect vectors from Arizona vineyards.</title>
        <authorList>
            <person name="Tassone E.E."/>
        </authorList>
    </citation>
    <scope>NUCLEOTIDE SEQUENCE</scope>
</reference>
<dbReference type="PANTHER" id="PTHR46844:SF1">
    <property type="entry name" value="SLR5058 PROTEIN"/>
    <property type="match status" value="1"/>
</dbReference>
<name>A0A1B6KZA6_9HEMI</name>
<dbReference type="Gene3D" id="3.40.50.300">
    <property type="entry name" value="P-loop containing nucleotide triphosphate hydrolases"/>
    <property type="match status" value="1"/>
</dbReference>
<feature type="non-terminal residue" evidence="3">
    <location>
        <position position="1"/>
    </location>
</feature>
<feature type="compositionally biased region" description="Pro residues" evidence="1">
    <location>
        <begin position="1"/>
        <end position="10"/>
    </location>
</feature>
<dbReference type="EMBL" id="GEBQ01023403">
    <property type="protein sequence ID" value="JAT16574.1"/>
    <property type="molecule type" value="Transcribed_RNA"/>
</dbReference>
<feature type="non-terminal residue" evidence="3">
    <location>
        <position position="617"/>
    </location>
</feature>
<dbReference type="Pfam" id="PF05729">
    <property type="entry name" value="NACHT"/>
    <property type="match status" value="1"/>
</dbReference>
<evidence type="ECO:0000259" key="2">
    <source>
        <dbReference type="PROSITE" id="PS50837"/>
    </source>
</evidence>
<feature type="region of interest" description="Disordered" evidence="1">
    <location>
        <begin position="1"/>
        <end position="36"/>
    </location>
</feature>
<accession>A0A1B6KZA6</accession>
<evidence type="ECO:0000313" key="3">
    <source>
        <dbReference type="EMBL" id="JAT16574.1"/>
    </source>
</evidence>
<evidence type="ECO:0000256" key="1">
    <source>
        <dbReference type="SAM" id="MobiDB-lite"/>
    </source>
</evidence>
<feature type="domain" description="NACHT" evidence="2">
    <location>
        <begin position="122"/>
        <end position="263"/>
    </location>
</feature>
<gene>
    <name evidence="3" type="ORF">g.2032</name>
</gene>
<dbReference type="AlphaFoldDB" id="A0A1B6KZA6"/>